<keyword evidence="4" id="KW-0963">Cytoplasm</keyword>
<dbReference type="FunFam" id="3.30.230.70:FF:000017">
    <property type="entry name" value="Exosome complex component Rrp42"/>
    <property type="match status" value="1"/>
</dbReference>
<evidence type="ECO:0000259" key="11">
    <source>
        <dbReference type="Pfam" id="PF03725"/>
    </source>
</evidence>
<dbReference type="GO" id="GO:0071038">
    <property type="term" value="P:TRAMP-dependent tRNA surveillance pathway"/>
    <property type="evidence" value="ECO:0007669"/>
    <property type="project" value="TreeGrafter"/>
</dbReference>
<accession>A0A7I8W128</accession>
<dbReference type="GO" id="GO:0035925">
    <property type="term" value="F:mRNA 3'-UTR AU-rich region binding"/>
    <property type="evidence" value="ECO:0007669"/>
    <property type="project" value="TreeGrafter"/>
</dbReference>
<keyword evidence="8" id="KW-0539">Nucleus</keyword>
<evidence type="ECO:0000256" key="3">
    <source>
        <dbReference type="ARBA" id="ARBA00006678"/>
    </source>
</evidence>
<evidence type="ECO:0000256" key="9">
    <source>
        <dbReference type="ARBA" id="ARBA00030617"/>
    </source>
</evidence>
<keyword evidence="6" id="KW-0271">Exosome</keyword>
<dbReference type="PANTHER" id="PTHR11097:SF9">
    <property type="entry name" value="EXOSOME COMPLEX COMPONENT RRP43"/>
    <property type="match status" value="1"/>
</dbReference>
<dbReference type="GO" id="GO:0071035">
    <property type="term" value="P:nuclear polyadenylation-dependent rRNA catabolic process"/>
    <property type="evidence" value="ECO:0007669"/>
    <property type="project" value="TreeGrafter"/>
</dbReference>
<name>A0A7I8W128_9ANNE</name>
<comment type="caution">
    <text evidence="12">The sequence shown here is derived from an EMBL/GenBank/DDBJ whole genome shotgun (WGS) entry which is preliminary data.</text>
</comment>
<dbReference type="GO" id="GO:0034476">
    <property type="term" value="P:U5 snRNA 3'-end processing"/>
    <property type="evidence" value="ECO:0007669"/>
    <property type="project" value="TreeGrafter"/>
</dbReference>
<evidence type="ECO:0000256" key="8">
    <source>
        <dbReference type="ARBA" id="ARBA00023242"/>
    </source>
</evidence>
<evidence type="ECO:0000259" key="10">
    <source>
        <dbReference type="Pfam" id="PF01138"/>
    </source>
</evidence>
<dbReference type="InterPro" id="IPR001247">
    <property type="entry name" value="ExoRNase_PH_dom1"/>
</dbReference>
<dbReference type="PANTHER" id="PTHR11097">
    <property type="entry name" value="EXOSOME COMPLEX EXONUCLEASE RIBOSOMAL RNA PROCESSING PROTEIN"/>
    <property type="match status" value="1"/>
</dbReference>
<dbReference type="EMBL" id="CAJFCJ010000012">
    <property type="protein sequence ID" value="CAD5120445.1"/>
    <property type="molecule type" value="Genomic_DNA"/>
</dbReference>
<comment type="subcellular location">
    <subcellularLocation>
        <location evidence="1">Cytoplasm</location>
    </subcellularLocation>
    <subcellularLocation>
        <location evidence="2">Nucleus</location>
        <location evidence="2">Nucleolus</location>
    </subcellularLocation>
</comment>
<dbReference type="InterPro" id="IPR020568">
    <property type="entry name" value="Ribosomal_Su5_D2-typ_SF"/>
</dbReference>
<keyword evidence="13" id="KW-1185">Reference proteome</keyword>
<dbReference type="GO" id="GO:0000467">
    <property type="term" value="P:exonucleolytic trimming to generate mature 3'-end of 5.8S rRNA from tricistronic rRNA transcript (SSU-rRNA, 5.8S rRNA, LSU-rRNA)"/>
    <property type="evidence" value="ECO:0007669"/>
    <property type="project" value="TreeGrafter"/>
</dbReference>
<dbReference type="GO" id="GO:0034475">
    <property type="term" value="P:U4 snRNA 3'-end processing"/>
    <property type="evidence" value="ECO:0007669"/>
    <property type="project" value="TreeGrafter"/>
</dbReference>
<keyword evidence="7" id="KW-0694">RNA-binding</keyword>
<evidence type="ECO:0000256" key="2">
    <source>
        <dbReference type="ARBA" id="ARBA00004604"/>
    </source>
</evidence>
<evidence type="ECO:0000256" key="5">
    <source>
        <dbReference type="ARBA" id="ARBA00022552"/>
    </source>
</evidence>
<dbReference type="OrthoDB" id="45882at2759"/>
<gene>
    <name evidence="12" type="ORF">DGYR_LOCUS8547</name>
</gene>
<sequence length="266" mass="29306">MESADQFKAVQPLQYYKRFLDQNIRPDGRRLQEARTTTVNVNFCTHANGSAMVRIGNTTVCCGVKAEITTPSVTQPNDGIIVPNVDLPPLCSSAIQSGPPTDYAQTSTKLIDDILVSSNLIEKKDLCIVPSKYVWVLYCDIVCLDLDGNLIDASLLIKLPVVSVNEKTGKLEYDHAKTTSLTLRDEPIATTFAAFDSDAIIMDPTLEEENLCNGSFTITLNKEDDICSLFKPGGTELDNQKLQNCLKHCKRRVNSVRSLMQNAVSS</sequence>
<dbReference type="Proteomes" id="UP000549394">
    <property type="component" value="Unassembled WGS sequence"/>
</dbReference>
<dbReference type="GO" id="GO:0071028">
    <property type="term" value="P:nuclear mRNA surveillance"/>
    <property type="evidence" value="ECO:0007669"/>
    <property type="project" value="TreeGrafter"/>
</dbReference>
<dbReference type="InterPro" id="IPR036345">
    <property type="entry name" value="ExoRNase_PH_dom2_sf"/>
</dbReference>
<proteinExistence type="inferred from homology"/>
<dbReference type="GO" id="GO:0000177">
    <property type="term" value="C:cytoplasmic exosome (RNase complex)"/>
    <property type="evidence" value="ECO:0007669"/>
    <property type="project" value="TreeGrafter"/>
</dbReference>
<evidence type="ECO:0000256" key="1">
    <source>
        <dbReference type="ARBA" id="ARBA00004496"/>
    </source>
</evidence>
<dbReference type="GO" id="GO:0016075">
    <property type="term" value="P:rRNA catabolic process"/>
    <property type="evidence" value="ECO:0007669"/>
    <property type="project" value="TreeGrafter"/>
</dbReference>
<dbReference type="InterPro" id="IPR050590">
    <property type="entry name" value="Exosome_comp_Rrp42_subfam"/>
</dbReference>
<dbReference type="GO" id="GO:0005730">
    <property type="term" value="C:nucleolus"/>
    <property type="evidence" value="ECO:0007669"/>
    <property type="project" value="UniProtKB-SubCell"/>
</dbReference>
<reference evidence="12 13" key="1">
    <citation type="submission" date="2020-08" db="EMBL/GenBank/DDBJ databases">
        <authorList>
            <person name="Hejnol A."/>
        </authorList>
    </citation>
    <scope>NUCLEOTIDE SEQUENCE [LARGE SCALE GENOMIC DNA]</scope>
</reference>
<evidence type="ECO:0000313" key="13">
    <source>
        <dbReference type="Proteomes" id="UP000549394"/>
    </source>
</evidence>
<dbReference type="InterPro" id="IPR015847">
    <property type="entry name" value="ExoRNase_PH_dom2"/>
</dbReference>
<feature type="domain" description="Exoribonuclease phosphorolytic" evidence="11">
    <location>
        <begin position="186"/>
        <end position="247"/>
    </location>
</feature>
<comment type="similarity">
    <text evidence="3">Belongs to the RNase PH family.</text>
</comment>
<feature type="domain" description="Exoribonuclease phosphorolytic" evidence="10">
    <location>
        <begin position="33"/>
        <end position="155"/>
    </location>
</feature>
<dbReference type="Pfam" id="PF01138">
    <property type="entry name" value="RNase_PH"/>
    <property type="match status" value="1"/>
</dbReference>
<dbReference type="Pfam" id="PF03725">
    <property type="entry name" value="RNase_PH_C"/>
    <property type="match status" value="1"/>
</dbReference>
<dbReference type="CDD" id="cd11369">
    <property type="entry name" value="RNase_PH_RRP43"/>
    <property type="match status" value="1"/>
</dbReference>
<dbReference type="SUPFAM" id="SSF54211">
    <property type="entry name" value="Ribosomal protein S5 domain 2-like"/>
    <property type="match status" value="1"/>
</dbReference>
<evidence type="ECO:0000313" key="12">
    <source>
        <dbReference type="EMBL" id="CAD5120445.1"/>
    </source>
</evidence>
<keyword evidence="5" id="KW-0698">rRNA processing</keyword>
<dbReference type="InterPro" id="IPR027408">
    <property type="entry name" value="PNPase/RNase_PH_dom_sf"/>
</dbReference>
<evidence type="ECO:0000256" key="7">
    <source>
        <dbReference type="ARBA" id="ARBA00022884"/>
    </source>
</evidence>
<dbReference type="Gene3D" id="3.30.230.70">
    <property type="entry name" value="GHMP Kinase, N-terminal domain"/>
    <property type="match status" value="1"/>
</dbReference>
<dbReference type="SUPFAM" id="SSF55666">
    <property type="entry name" value="Ribonuclease PH domain 2-like"/>
    <property type="match status" value="1"/>
</dbReference>
<protein>
    <recommendedName>
        <fullName evidence="9">Ribosomal RNA-processing protein 43</fullName>
    </recommendedName>
</protein>
<organism evidence="12 13">
    <name type="scientific">Dimorphilus gyrociliatus</name>
    <dbReference type="NCBI Taxonomy" id="2664684"/>
    <lineage>
        <taxon>Eukaryota</taxon>
        <taxon>Metazoa</taxon>
        <taxon>Spiralia</taxon>
        <taxon>Lophotrochozoa</taxon>
        <taxon>Annelida</taxon>
        <taxon>Polychaeta</taxon>
        <taxon>Polychaeta incertae sedis</taxon>
        <taxon>Dinophilidae</taxon>
        <taxon>Dimorphilus</taxon>
    </lineage>
</organism>
<dbReference type="GO" id="GO:0034473">
    <property type="term" value="P:U1 snRNA 3'-end processing"/>
    <property type="evidence" value="ECO:0007669"/>
    <property type="project" value="TreeGrafter"/>
</dbReference>
<dbReference type="AlphaFoldDB" id="A0A7I8W128"/>
<dbReference type="GO" id="GO:0000176">
    <property type="term" value="C:nuclear exosome (RNase complex)"/>
    <property type="evidence" value="ECO:0007669"/>
    <property type="project" value="TreeGrafter"/>
</dbReference>
<dbReference type="InterPro" id="IPR033196">
    <property type="entry name" value="Rrp43"/>
</dbReference>
<evidence type="ECO:0000256" key="6">
    <source>
        <dbReference type="ARBA" id="ARBA00022835"/>
    </source>
</evidence>
<evidence type="ECO:0000256" key="4">
    <source>
        <dbReference type="ARBA" id="ARBA00022490"/>
    </source>
</evidence>